<reference evidence="3" key="1">
    <citation type="journal article" date="2019" name="Int. J. Syst. Evol. Microbiol.">
        <title>The Global Catalogue of Microorganisms (GCM) 10K type strain sequencing project: providing services to taxonomists for standard genome sequencing and annotation.</title>
        <authorList>
            <consortium name="The Broad Institute Genomics Platform"/>
            <consortium name="The Broad Institute Genome Sequencing Center for Infectious Disease"/>
            <person name="Wu L."/>
            <person name="Ma J."/>
        </authorList>
    </citation>
    <scope>NUCLEOTIDE SEQUENCE [LARGE SCALE GENOMIC DNA]</scope>
    <source>
        <strain evidence="3">TBRC 7912</strain>
    </source>
</reference>
<dbReference type="SUPFAM" id="SSF55718">
    <property type="entry name" value="SCP-like"/>
    <property type="match status" value="1"/>
</dbReference>
<protein>
    <submittedName>
        <fullName evidence="2">Maleylpyruvate isomerase N-terminal domain-containing protein</fullName>
    </submittedName>
</protein>
<name>A0ABV8EVT2_9ACTN</name>
<dbReference type="InterPro" id="IPR024344">
    <property type="entry name" value="MDMPI_metal-binding"/>
</dbReference>
<accession>A0ABV8EVT2</accession>
<keyword evidence="2" id="KW-0413">Isomerase</keyword>
<dbReference type="Pfam" id="PF11716">
    <property type="entry name" value="MDMPI_N"/>
    <property type="match status" value="1"/>
</dbReference>
<evidence type="ECO:0000313" key="3">
    <source>
        <dbReference type="Proteomes" id="UP001595698"/>
    </source>
</evidence>
<comment type="caution">
    <text evidence="2">The sequence shown here is derived from an EMBL/GenBank/DDBJ whole genome shotgun (WGS) entry which is preliminary data.</text>
</comment>
<dbReference type="GO" id="GO:0016853">
    <property type="term" value="F:isomerase activity"/>
    <property type="evidence" value="ECO:0007669"/>
    <property type="project" value="UniProtKB-KW"/>
</dbReference>
<dbReference type="RefSeq" id="WP_386189533.1">
    <property type="nucleotide sequence ID" value="NZ_JBHSBC010000009.1"/>
</dbReference>
<dbReference type="Proteomes" id="UP001595698">
    <property type="component" value="Unassembled WGS sequence"/>
</dbReference>
<dbReference type="Gene3D" id="1.20.120.450">
    <property type="entry name" value="dinb family like domain"/>
    <property type="match status" value="1"/>
</dbReference>
<dbReference type="SUPFAM" id="SSF109854">
    <property type="entry name" value="DinB/YfiT-like putative metalloenzymes"/>
    <property type="match status" value="1"/>
</dbReference>
<feature type="domain" description="Mycothiol-dependent maleylpyruvate isomerase metal-binding" evidence="1">
    <location>
        <begin position="30"/>
        <end position="157"/>
    </location>
</feature>
<keyword evidence="3" id="KW-1185">Reference proteome</keyword>
<dbReference type="EMBL" id="JBHSBC010000009">
    <property type="protein sequence ID" value="MFC3980473.1"/>
    <property type="molecule type" value="Genomic_DNA"/>
</dbReference>
<proteinExistence type="predicted"/>
<dbReference type="InterPro" id="IPR034660">
    <property type="entry name" value="DinB/YfiT-like"/>
</dbReference>
<gene>
    <name evidence="2" type="ORF">ACFOYY_10090</name>
</gene>
<evidence type="ECO:0000259" key="1">
    <source>
        <dbReference type="Pfam" id="PF11716"/>
    </source>
</evidence>
<dbReference type="InterPro" id="IPR036527">
    <property type="entry name" value="SCP2_sterol-bd_dom_sf"/>
</dbReference>
<evidence type="ECO:0000313" key="2">
    <source>
        <dbReference type="EMBL" id="MFC3980473.1"/>
    </source>
</evidence>
<organism evidence="2 3">
    <name type="scientific">Streptosporangium jomthongense</name>
    <dbReference type="NCBI Taxonomy" id="1193683"/>
    <lineage>
        <taxon>Bacteria</taxon>
        <taxon>Bacillati</taxon>
        <taxon>Actinomycetota</taxon>
        <taxon>Actinomycetes</taxon>
        <taxon>Streptosporangiales</taxon>
        <taxon>Streptosporangiaceae</taxon>
        <taxon>Streptosporangium</taxon>
    </lineage>
</organism>
<sequence length="283" mass="31443">MAAPITHDQWKSVRSSLRRVGDRFTEMVVSAPDARAEVTPGWSVSETAAHLTVVAWLYTSLVRPAEVPNPFPVLDGWLDDITVDDIDDFNELTLRDFTERDPHRLAELLNTHIDDLLTSTEDFDPTLPVSWLGGSRVPVAGILAHLLNELLLHGHDMGRALGMTWRIASADAAFFVELFMAGVVRHGSGRLLETGQPRSERPIAVEFRSPYITTVTMVLRDGLVTLGEPGRRPDVRVTFDPAVFNLMMFGRIGKLRALLSGRVTIGGPRPWLLPAFLRVVHMP</sequence>